<accession>A0A1F7XAM6</accession>
<name>A0A1F7XAM6_9BACT</name>
<dbReference type="EMBL" id="MGFS01000017">
    <property type="protein sequence ID" value="OGM11428.1"/>
    <property type="molecule type" value="Genomic_DNA"/>
</dbReference>
<evidence type="ECO:0000313" key="2">
    <source>
        <dbReference type="Proteomes" id="UP000177053"/>
    </source>
</evidence>
<dbReference type="Proteomes" id="UP000177053">
    <property type="component" value="Unassembled WGS sequence"/>
</dbReference>
<organism evidence="1 2">
    <name type="scientific">Candidatus Woesebacteria bacterium RBG_16_34_12</name>
    <dbReference type="NCBI Taxonomy" id="1802480"/>
    <lineage>
        <taxon>Bacteria</taxon>
        <taxon>Candidatus Woeseibacteriota</taxon>
    </lineage>
</organism>
<gene>
    <name evidence="1" type="ORF">A2Z22_00925</name>
</gene>
<evidence type="ECO:0000313" key="1">
    <source>
        <dbReference type="EMBL" id="OGM11428.1"/>
    </source>
</evidence>
<comment type="caution">
    <text evidence="1">The sequence shown here is derived from an EMBL/GenBank/DDBJ whole genome shotgun (WGS) entry which is preliminary data.</text>
</comment>
<dbReference type="AlphaFoldDB" id="A0A1F7XAM6"/>
<proteinExistence type="predicted"/>
<protein>
    <submittedName>
        <fullName evidence="1">Uncharacterized protein</fullName>
    </submittedName>
</protein>
<reference evidence="1 2" key="1">
    <citation type="journal article" date="2016" name="Nat. Commun.">
        <title>Thousands of microbial genomes shed light on interconnected biogeochemical processes in an aquifer system.</title>
        <authorList>
            <person name="Anantharaman K."/>
            <person name="Brown C.T."/>
            <person name="Hug L.A."/>
            <person name="Sharon I."/>
            <person name="Castelle C.J."/>
            <person name="Probst A.J."/>
            <person name="Thomas B.C."/>
            <person name="Singh A."/>
            <person name="Wilkins M.J."/>
            <person name="Karaoz U."/>
            <person name="Brodie E.L."/>
            <person name="Williams K.H."/>
            <person name="Hubbard S.S."/>
            <person name="Banfield J.F."/>
        </authorList>
    </citation>
    <scope>NUCLEOTIDE SEQUENCE [LARGE SCALE GENOMIC DNA]</scope>
</reference>
<sequence>MRKSKKESKVYKRIKNKLILSDAALQKRVERLANRLGLETKIAIFVMAAKERIGYQDELKKLPIELQASVQNAVREEHKYLIAEEPFKNNRISPASVNKKLRKKVSDNFTAIYRVNRVVNWLENHQGLLALIGIIITILALI</sequence>